<evidence type="ECO:0000256" key="1">
    <source>
        <dbReference type="SAM" id="SignalP"/>
    </source>
</evidence>
<keyword evidence="1" id="KW-0732">Signal</keyword>
<comment type="caution">
    <text evidence="2">The sequence shown here is derived from an EMBL/GenBank/DDBJ whole genome shotgun (WGS) entry which is preliminary data.</text>
</comment>
<gene>
    <name evidence="2" type="ORF">FHP06_01750</name>
</gene>
<evidence type="ECO:0008006" key="4">
    <source>
        <dbReference type="Google" id="ProtNLM"/>
    </source>
</evidence>
<keyword evidence="3" id="KW-1185">Reference proteome</keyword>
<dbReference type="Proteomes" id="UP000321571">
    <property type="component" value="Unassembled WGS sequence"/>
</dbReference>
<evidence type="ECO:0000313" key="3">
    <source>
        <dbReference type="Proteomes" id="UP000321571"/>
    </source>
</evidence>
<dbReference type="PROSITE" id="PS51257">
    <property type="entry name" value="PROKAR_LIPOPROTEIN"/>
    <property type="match status" value="1"/>
</dbReference>
<dbReference type="OrthoDB" id="3748325at2"/>
<organism evidence="2 3">
    <name type="scientific">Aeromicrobium terrae</name>
    <dbReference type="NCBI Taxonomy" id="2498846"/>
    <lineage>
        <taxon>Bacteria</taxon>
        <taxon>Bacillati</taxon>
        <taxon>Actinomycetota</taxon>
        <taxon>Actinomycetes</taxon>
        <taxon>Propionibacteriales</taxon>
        <taxon>Nocardioidaceae</taxon>
        <taxon>Aeromicrobium</taxon>
    </lineage>
</organism>
<proteinExistence type="predicted"/>
<sequence>MMRAVALMVTAVLALVTLSACGSDDPYCGEVKEHESTLNTFGQKRTTTAYTGYARTFRAVAKVAPASVKPDWTAIAKVTEGVLAAQDEVGVKLEQMTDTARVKKLSTAQLKKLNNAYEAFNKTADQRRAVVKNVQQECDIKLT</sequence>
<feature type="chain" id="PRO_5022983443" description="Lipoprotein" evidence="1">
    <location>
        <begin position="23"/>
        <end position="143"/>
    </location>
</feature>
<dbReference type="AlphaFoldDB" id="A0A5C8NP37"/>
<dbReference type="RefSeq" id="WP_147683194.1">
    <property type="nucleotide sequence ID" value="NZ_VDUX01000001.1"/>
</dbReference>
<evidence type="ECO:0000313" key="2">
    <source>
        <dbReference type="EMBL" id="TXL62988.1"/>
    </source>
</evidence>
<dbReference type="EMBL" id="VDUX01000001">
    <property type="protein sequence ID" value="TXL62988.1"/>
    <property type="molecule type" value="Genomic_DNA"/>
</dbReference>
<reference evidence="2 3" key="1">
    <citation type="submission" date="2019-06" db="EMBL/GenBank/DDBJ databases">
        <title>Aeromicrobium sp. nov., isolated from a maize field.</title>
        <authorList>
            <person name="Lin S.-Y."/>
            <person name="Tsai C.-F."/>
            <person name="Young C.-C."/>
        </authorList>
    </citation>
    <scope>NUCLEOTIDE SEQUENCE [LARGE SCALE GENOMIC DNA]</scope>
    <source>
        <strain evidence="2 3">CC-CFT486</strain>
    </source>
</reference>
<feature type="signal peptide" evidence="1">
    <location>
        <begin position="1"/>
        <end position="22"/>
    </location>
</feature>
<protein>
    <recommendedName>
        <fullName evidence="4">Lipoprotein</fullName>
    </recommendedName>
</protein>
<accession>A0A5C8NP37</accession>
<name>A0A5C8NP37_9ACTN</name>